<reference evidence="2" key="2">
    <citation type="submission" date="2022-10" db="EMBL/GenBank/DDBJ databases">
        <authorList>
            <consortium name="ENA_rothamsted_submissions"/>
            <consortium name="culmorum"/>
            <person name="King R."/>
        </authorList>
    </citation>
    <scope>NUCLEOTIDE SEQUENCE</scope>
</reference>
<feature type="transmembrane region" description="Helical" evidence="1">
    <location>
        <begin position="112"/>
        <end position="130"/>
    </location>
</feature>
<keyword evidence="1" id="KW-0812">Transmembrane</keyword>
<feature type="transmembrane region" description="Helical" evidence="1">
    <location>
        <begin position="87"/>
        <end position="106"/>
    </location>
</feature>
<evidence type="ECO:0000256" key="1">
    <source>
        <dbReference type="SAM" id="Phobius"/>
    </source>
</evidence>
<evidence type="ECO:0000313" key="3">
    <source>
        <dbReference type="Proteomes" id="UP001153620"/>
    </source>
</evidence>
<evidence type="ECO:0000313" key="2">
    <source>
        <dbReference type="EMBL" id="CAG9810594.1"/>
    </source>
</evidence>
<keyword evidence="3" id="KW-1185">Reference proteome</keyword>
<organism evidence="2 3">
    <name type="scientific">Chironomus riparius</name>
    <dbReference type="NCBI Taxonomy" id="315576"/>
    <lineage>
        <taxon>Eukaryota</taxon>
        <taxon>Metazoa</taxon>
        <taxon>Ecdysozoa</taxon>
        <taxon>Arthropoda</taxon>
        <taxon>Hexapoda</taxon>
        <taxon>Insecta</taxon>
        <taxon>Pterygota</taxon>
        <taxon>Neoptera</taxon>
        <taxon>Endopterygota</taxon>
        <taxon>Diptera</taxon>
        <taxon>Nematocera</taxon>
        <taxon>Chironomoidea</taxon>
        <taxon>Chironomidae</taxon>
        <taxon>Chironominae</taxon>
        <taxon>Chironomus</taxon>
    </lineage>
</organism>
<name>A0A9N9S6R4_9DIPT</name>
<gene>
    <name evidence="2" type="ORF">CHIRRI_LOCUS13407</name>
</gene>
<dbReference type="AlphaFoldDB" id="A0A9N9S6R4"/>
<keyword evidence="1" id="KW-1133">Transmembrane helix</keyword>
<feature type="transmembrane region" description="Helical" evidence="1">
    <location>
        <begin position="21"/>
        <end position="42"/>
    </location>
</feature>
<dbReference type="Proteomes" id="UP001153620">
    <property type="component" value="Chromosome 4"/>
</dbReference>
<protein>
    <submittedName>
        <fullName evidence="2">Uncharacterized protein</fullName>
    </submittedName>
</protein>
<dbReference type="EMBL" id="OU895880">
    <property type="protein sequence ID" value="CAG9810594.1"/>
    <property type="molecule type" value="Genomic_DNA"/>
</dbReference>
<keyword evidence="1" id="KW-0472">Membrane</keyword>
<proteinExistence type="predicted"/>
<feature type="transmembrane region" description="Helical" evidence="1">
    <location>
        <begin position="54"/>
        <end position="75"/>
    </location>
</feature>
<reference evidence="2" key="1">
    <citation type="submission" date="2022-01" db="EMBL/GenBank/DDBJ databases">
        <authorList>
            <person name="King R."/>
        </authorList>
    </citation>
    <scope>NUCLEOTIDE SEQUENCE</scope>
</reference>
<accession>A0A9N9S6R4</accession>
<sequence length="179" mass="20557">MKIPKVNRVFYFLNLKLGNQIFCSAYIALYVFVISFGLYELFEYYAFKYRPLNLAITLIIVAVLSTFIAICGIFLSGMKHNHIHKLLPYILKTIIFGSVLLIHGILDLSWKAILMSIIFFYTSLCSYSVYKRIEIDGQLDNFQINTNFQQLKETLDAPRVAVGMGNAGHHKANLLVYQE</sequence>